<feature type="transmembrane region" description="Helical" evidence="7">
    <location>
        <begin position="217"/>
        <end position="241"/>
    </location>
</feature>
<dbReference type="InterPro" id="IPR003838">
    <property type="entry name" value="ABC3_permease_C"/>
</dbReference>
<dbReference type="EMBL" id="JBIHMK010000030">
    <property type="protein sequence ID" value="MFH0248671.1"/>
    <property type="molecule type" value="Genomic_DNA"/>
</dbReference>
<dbReference type="PANTHER" id="PTHR30287:SF1">
    <property type="entry name" value="INNER MEMBRANE PROTEIN"/>
    <property type="match status" value="1"/>
</dbReference>
<name>A0ABW7HS25_9ACTN</name>
<evidence type="ECO:0000256" key="7">
    <source>
        <dbReference type="SAM" id="Phobius"/>
    </source>
</evidence>
<feature type="transmembrane region" description="Helical" evidence="7">
    <location>
        <begin position="766"/>
        <end position="789"/>
    </location>
</feature>
<feature type="transmembrane region" description="Helical" evidence="7">
    <location>
        <begin position="357"/>
        <end position="376"/>
    </location>
</feature>
<evidence type="ECO:0000256" key="6">
    <source>
        <dbReference type="SAM" id="MobiDB-lite"/>
    </source>
</evidence>
<evidence type="ECO:0000256" key="3">
    <source>
        <dbReference type="ARBA" id="ARBA00022692"/>
    </source>
</evidence>
<feature type="transmembrane region" description="Helical" evidence="7">
    <location>
        <begin position="677"/>
        <end position="695"/>
    </location>
</feature>
<evidence type="ECO:0000313" key="10">
    <source>
        <dbReference type="Proteomes" id="UP001607069"/>
    </source>
</evidence>
<keyword evidence="5 7" id="KW-0472">Membrane</keyword>
<evidence type="ECO:0000256" key="4">
    <source>
        <dbReference type="ARBA" id="ARBA00022989"/>
    </source>
</evidence>
<feature type="transmembrane region" description="Helical" evidence="7">
    <location>
        <begin position="315"/>
        <end position="336"/>
    </location>
</feature>
<keyword evidence="10" id="KW-1185">Reference proteome</keyword>
<evidence type="ECO:0000256" key="2">
    <source>
        <dbReference type="ARBA" id="ARBA00022475"/>
    </source>
</evidence>
<dbReference type="PANTHER" id="PTHR30287">
    <property type="entry name" value="MEMBRANE COMPONENT OF PREDICTED ABC SUPERFAMILY METABOLITE UPTAKE TRANSPORTER"/>
    <property type="match status" value="1"/>
</dbReference>
<protein>
    <submittedName>
        <fullName evidence="9">FtsX-like permease family protein</fullName>
    </submittedName>
</protein>
<evidence type="ECO:0000259" key="8">
    <source>
        <dbReference type="Pfam" id="PF02687"/>
    </source>
</evidence>
<comment type="caution">
    <text evidence="9">The sequence shown here is derived from an EMBL/GenBank/DDBJ whole genome shotgun (WGS) entry which is preliminary data.</text>
</comment>
<feature type="transmembrane region" description="Helical" evidence="7">
    <location>
        <begin position="437"/>
        <end position="458"/>
    </location>
</feature>
<accession>A0ABW7HS25</accession>
<dbReference type="RefSeq" id="WP_279950665.1">
    <property type="nucleotide sequence ID" value="NZ_BAABEN010000016.1"/>
</dbReference>
<dbReference type="Proteomes" id="UP001607069">
    <property type="component" value="Unassembled WGS sequence"/>
</dbReference>
<evidence type="ECO:0000256" key="1">
    <source>
        <dbReference type="ARBA" id="ARBA00004651"/>
    </source>
</evidence>
<feature type="transmembrane region" description="Helical" evidence="7">
    <location>
        <begin position="48"/>
        <end position="68"/>
    </location>
</feature>
<reference evidence="9 10" key="1">
    <citation type="submission" date="2024-10" db="EMBL/GenBank/DDBJ databases">
        <authorList>
            <person name="Cho J.-C."/>
        </authorList>
    </citation>
    <scope>NUCLEOTIDE SEQUENCE [LARGE SCALE GENOMIC DNA]</scope>
    <source>
        <strain evidence="9 10">KCTC29696</strain>
    </source>
</reference>
<gene>
    <name evidence="9" type="ORF">ACG5V6_10655</name>
</gene>
<feature type="domain" description="ABC3 transporter permease C-terminal" evidence="8">
    <location>
        <begin position="224"/>
        <end position="339"/>
    </location>
</feature>
<feature type="transmembrane region" description="Helical" evidence="7">
    <location>
        <begin position="388"/>
        <end position="409"/>
    </location>
</feature>
<keyword evidence="4 7" id="KW-1133">Transmembrane helix</keyword>
<feature type="domain" description="ABC3 transporter permease C-terminal" evidence="8">
    <location>
        <begin position="682"/>
        <end position="785"/>
    </location>
</feature>
<keyword evidence="3 7" id="KW-0812">Transmembrane</keyword>
<keyword evidence="2" id="KW-1003">Cell membrane</keyword>
<feature type="transmembrane region" description="Helical" evidence="7">
    <location>
        <begin position="733"/>
        <end position="754"/>
    </location>
</feature>
<dbReference type="InterPro" id="IPR038766">
    <property type="entry name" value="Membrane_comp_ABC_pdt"/>
</dbReference>
<sequence>MSALDSRKPQASPGPEPAPSTGPSGAARWAADLAMGVRFALAGGRESWVRTVLTAVGVGFGVAVLLVATSVPNMLGAREARGEARENLGFSATTGPSDRTALYFHADTDFRGENVRGRHIQPEGDDPPVPPGVAELPGPGEMVVSPALRELLSSPEGALLRERLPHRIAGTIGDEGLIGPGELTYVAGTDGLTEDSGYAYRIDRFERVGGQEPLDPVLLLLVVVVCVVLLFPVGVFTATAVRFGGERRDRRLAALRLVGADSRMVRRIAAGEALVGALSGIVLGCLLFLPVRRMVGTMELFGVSFFTADIRPSAPLTGLVLLAVPVCAVAVGLLALRGVAIEPLGVVRDTGVRRRRLWWRLAPPAAGLLLLAPEFGGVGAGHGTVDTYRIAAGMVLLLIGITSVLPWLVETAVRRVRGGPLPLQLAVRRLQLDSGQAARAVSGIAVAVAGAVAVQMLFTGVSGDYTRETGQDPDRAQLYVMTEVPDGDAVRELAERVEATEGVRRALGMTTEYFLPVGADPDSADYTAVSVAECAALEQVARIGSCADGDVFLVSGEGGGAPGARLDLNGPVYEPETEEYVQLGEPDPWTVPQDARTVRPVTDPMGRQTTGILATPGAFDLSRLERVNAEVMVLTRPGVPDAVEHVRNTVELRAPWSQVLELRSTDRDQDFTAIQTALYGGAVGVLLLIGASMVVSTLEQLRERRKLLSVLVAFGTRRSTLGWSVLWQTALPVALGLLLAAVGGVGMGAALLTMVSVPVSVHWTSLAAMTGTGAGVVLLVTVLSLPPLWRMMRPDGLRTE</sequence>
<organism evidence="9 10">
    <name type="scientific">Streptomyces chitinivorans</name>
    <dbReference type="NCBI Taxonomy" id="1257027"/>
    <lineage>
        <taxon>Bacteria</taxon>
        <taxon>Bacillati</taxon>
        <taxon>Actinomycetota</taxon>
        <taxon>Actinomycetes</taxon>
        <taxon>Kitasatosporales</taxon>
        <taxon>Streptomycetaceae</taxon>
        <taxon>Streptomyces</taxon>
    </lineage>
</organism>
<comment type="subcellular location">
    <subcellularLocation>
        <location evidence="1">Cell membrane</location>
        <topology evidence="1">Multi-pass membrane protein</topology>
    </subcellularLocation>
</comment>
<proteinExistence type="predicted"/>
<evidence type="ECO:0000256" key="5">
    <source>
        <dbReference type="ARBA" id="ARBA00023136"/>
    </source>
</evidence>
<feature type="transmembrane region" description="Helical" evidence="7">
    <location>
        <begin position="273"/>
        <end position="295"/>
    </location>
</feature>
<dbReference type="Pfam" id="PF02687">
    <property type="entry name" value="FtsX"/>
    <property type="match status" value="2"/>
</dbReference>
<evidence type="ECO:0000313" key="9">
    <source>
        <dbReference type="EMBL" id="MFH0248671.1"/>
    </source>
</evidence>
<feature type="region of interest" description="Disordered" evidence="6">
    <location>
        <begin position="1"/>
        <end position="26"/>
    </location>
</feature>